<evidence type="ECO:0000256" key="1">
    <source>
        <dbReference type="SAM" id="MobiDB-lite"/>
    </source>
</evidence>
<reference evidence="4" key="1">
    <citation type="submission" date="2021-03" db="EMBL/GenBank/DDBJ databases">
        <title>Comparative genomics and phylogenomic investigation of the class Geoglossomycetes provide insights into ecological specialization and systematics.</title>
        <authorList>
            <person name="Melie T."/>
            <person name="Pirro S."/>
            <person name="Miller A.N."/>
            <person name="Quandt A."/>
        </authorList>
    </citation>
    <scope>NUCLEOTIDE SEQUENCE</scope>
    <source>
        <strain evidence="4">CAQ_001_2017</strain>
    </source>
</reference>
<dbReference type="Proteomes" id="UP000750711">
    <property type="component" value="Unassembled WGS sequence"/>
</dbReference>
<feature type="compositionally biased region" description="Low complexity" evidence="1">
    <location>
        <begin position="313"/>
        <end position="329"/>
    </location>
</feature>
<dbReference type="EMBL" id="JAGHQM010001056">
    <property type="protein sequence ID" value="KAH0556613.1"/>
    <property type="molecule type" value="Genomic_DNA"/>
</dbReference>
<protein>
    <recommendedName>
        <fullName evidence="3">DUF7580 domain-containing protein</fullName>
    </recommendedName>
</protein>
<name>A0A9P8L913_9PEZI</name>
<dbReference type="Pfam" id="PF24476">
    <property type="entry name" value="DUF7580"/>
    <property type="match status" value="1"/>
</dbReference>
<organism evidence="4 5">
    <name type="scientific">Trichoglossum hirsutum</name>
    <dbReference type="NCBI Taxonomy" id="265104"/>
    <lineage>
        <taxon>Eukaryota</taxon>
        <taxon>Fungi</taxon>
        <taxon>Dikarya</taxon>
        <taxon>Ascomycota</taxon>
        <taxon>Pezizomycotina</taxon>
        <taxon>Geoglossomycetes</taxon>
        <taxon>Geoglossales</taxon>
        <taxon>Geoglossaceae</taxon>
        <taxon>Trichoglossum</taxon>
    </lineage>
</organism>
<feature type="region of interest" description="Disordered" evidence="1">
    <location>
        <begin position="309"/>
        <end position="334"/>
    </location>
</feature>
<evidence type="ECO:0000256" key="2">
    <source>
        <dbReference type="SAM" id="SignalP"/>
    </source>
</evidence>
<feature type="domain" description="DUF7580" evidence="3">
    <location>
        <begin position="200"/>
        <end position="574"/>
    </location>
</feature>
<proteinExistence type="predicted"/>
<keyword evidence="5" id="KW-1185">Reference proteome</keyword>
<feature type="chain" id="PRO_5040479868" description="DUF7580 domain-containing protein" evidence="2">
    <location>
        <begin position="22"/>
        <end position="607"/>
    </location>
</feature>
<gene>
    <name evidence="4" type="ORF">GP486_005553</name>
</gene>
<dbReference type="PANTHER" id="PTHR35186">
    <property type="entry name" value="ANK_REP_REGION DOMAIN-CONTAINING PROTEIN"/>
    <property type="match status" value="1"/>
</dbReference>
<dbReference type="AlphaFoldDB" id="A0A9P8L913"/>
<feature type="signal peptide" evidence="2">
    <location>
        <begin position="1"/>
        <end position="21"/>
    </location>
</feature>
<comment type="caution">
    <text evidence="4">The sequence shown here is derived from an EMBL/GenBank/DDBJ whole genome shotgun (WGS) entry which is preliminary data.</text>
</comment>
<accession>A0A9P8L913</accession>
<dbReference type="InterPro" id="IPR056002">
    <property type="entry name" value="DUF7580"/>
</dbReference>
<sequence>MVDPATAASLTFAVLPLIISAVENYEVTFQPFVIYRRYVKEMQRFTAKLGAQKAIFLNECQLLLLAVSHGQNIDGILKDPNHPSRKDEALDKELQELLGASFETCVSTLNLINETLGEVTSETQGFQDILENKTSEISAISLLRQKLKISFSKKRLTGIIDDLRRHNEDLYTLSRQIRDLATERAVQASPASVTNQTTSQLRMIQEASHKLYDVLASKWSCDDRVEHSANISLDIESSKRRHHTISKAHFSMALICVARSTASAKPVWLDVESVPYQTTNTATQDNEEDRASTLKASLQQVGATSRSVRFDLPSTIHSPDPSSSSTSLPNVFRPEGSNTQLDLSTIENLCQYFHVQLHNRITQSPCVGFLQKTNTLKHFIYPCPSPPHPAGESKSLETILEMAAAQGRRHAWETKLRLARLLALSVLCFQSTPWLREGWGSSDIHFFGVGDMALDSTLNSPYLNTRLLKDSTASQTWNTASPRQISSSIAPNGILFSLGVVLLELGYDAPLQNMRREDDLKGGEANQYTDFFTAKRLGRTVSKELNARYGVLVRRCLNCDFGVGTELETAELQNAFVLHVVNELERCIKAERDIDKLIPPLASHRAR</sequence>
<dbReference type="PANTHER" id="PTHR35186:SF4">
    <property type="entry name" value="PRION-INHIBITION AND PROPAGATION HELO DOMAIN-CONTAINING PROTEIN"/>
    <property type="match status" value="1"/>
</dbReference>
<evidence type="ECO:0000313" key="4">
    <source>
        <dbReference type="EMBL" id="KAH0556613.1"/>
    </source>
</evidence>
<evidence type="ECO:0000313" key="5">
    <source>
        <dbReference type="Proteomes" id="UP000750711"/>
    </source>
</evidence>
<evidence type="ECO:0000259" key="3">
    <source>
        <dbReference type="Pfam" id="PF24476"/>
    </source>
</evidence>
<keyword evidence="2" id="KW-0732">Signal</keyword>